<comment type="caution">
    <text evidence="1">The sequence shown here is derived from an EMBL/GenBank/DDBJ whole genome shotgun (WGS) entry which is preliminary data.</text>
</comment>
<organism evidence="1 2">
    <name type="scientific">Rosa chinensis</name>
    <name type="common">China rose</name>
    <dbReference type="NCBI Taxonomy" id="74649"/>
    <lineage>
        <taxon>Eukaryota</taxon>
        <taxon>Viridiplantae</taxon>
        <taxon>Streptophyta</taxon>
        <taxon>Embryophyta</taxon>
        <taxon>Tracheophyta</taxon>
        <taxon>Spermatophyta</taxon>
        <taxon>Magnoliopsida</taxon>
        <taxon>eudicotyledons</taxon>
        <taxon>Gunneridae</taxon>
        <taxon>Pentapetalae</taxon>
        <taxon>rosids</taxon>
        <taxon>fabids</taxon>
        <taxon>Rosales</taxon>
        <taxon>Rosaceae</taxon>
        <taxon>Rosoideae</taxon>
        <taxon>Rosoideae incertae sedis</taxon>
        <taxon>Rosa</taxon>
    </lineage>
</organism>
<dbReference type="EMBL" id="PDCK01000039">
    <property type="protein sequence ID" value="PRQ58648.1"/>
    <property type="molecule type" value="Genomic_DNA"/>
</dbReference>
<dbReference type="Proteomes" id="UP000238479">
    <property type="component" value="Chromosome 1"/>
</dbReference>
<dbReference type="AlphaFoldDB" id="A0A2P6SIZ6"/>
<protein>
    <submittedName>
        <fullName evidence="1">Uncharacterized protein</fullName>
    </submittedName>
</protein>
<keyword evidence="2" id="KW-1185">Reference proteome</keyword>
<reference evidence="1 2" key="1">
    <citation type="journal article" date="2018" name="Nat. Genet.">
        <title>The Rosa genome provides new insights in the design of modern roses.</title>
        <authorList>
            <person name="Bendahmane M."/>
        </authorList>
    </citation>
    <scope>NUCLEOTIDE SEQUENCE [LARGE SCALE GENOMIC DNA]</scope>
    <source>
        <strain evidence="2">cv. Old Blush</strain>
    </source>
</reference>
<gene>
    <name evidence="1" type="ORF">RchiOBHm_Chr1g0361621</name>
</gene>
<proteinExistence type="predicted"/>
<dbReference type="Gramene" id="PRQ58648">
    <property type="protein sequence ID" value="PRQ58648"/>
    <property type="gene ID" value="RchiOBHm_Chr1g0361621"/>
</dbReference>
<evidence type="ECO:0000313" key="1">
    <source>
        <dbReference type="EMBL" id="PRQ58648.1"/>
    </source>
</evidence>
<accession>A0A2P6SIZ6</accession>
<name>A0A2P6SIZ6_ROSCH</name>
<evidence type="ECO:0000313" key="2">
    <source>
        <dbReference type="Proteomes" id="UP000238479"/>
    </source>
</evidence>
<sequence>MSTSATRILPLHTIVINIHKAARCSTSTLATRVLPLHTVVTNIHKATRYSTSTLATRLPALKVAITKVHKAGKCSTSISATRLPAVKVVVTNIHKSSIYTKLRNVSNAILYCGECNNWQSAFKKKNSTDEVDITVRQIMSNFNSLNSS</sequence>